<dbReference type="GO" id="GO:0006633">
    <property type="term" value="P:fatty acid biosynthetic process"/>
    <property type="evidence" value="ECO:0007669"/>
    <property type="project" value="TreeGrafter"/>
</dbReference>
<evidence type="ECO:0000313" key="6">
    <source>
        <dbReference type="Proteomes" id="UP000275385"/>
    </source>
</evidence>
<proteinExistence type="inferred from homology"/>
<comment type="similarity">
    <text evidence="1 4">Belongs to the short-chain dehydrogenases/reductases (SDR) family.</text>
</comment>
<protein>
    <submittedName>
        <fullName evidence="5">Uncharacterized protein</fullName>
    </submittedName>
</protein>
<keyword evidence="3" id="KW-0560">Oxidoreductase</keyword>
<dbReference type="PANTHER" id="PTHR42760:SF133">
    <property type="entry name" value="3-OXOACYL-[ACYL-CARRIER-PROTEIN] REDUCTASE"/>
    <property type="match status" value="1"/>
</dbReference>
<dbReference type="Gene3D" id="3.40.50.720">
    <property type="entry name" value="NAD(P)-binding Rossmann-like Domain"/>
    <property type="match status" value="1"/>
</dbReference>
<name>A0A420Y0C6_9PEZI</name>
<dbReference type="STRING" id="177199.A0A420Y0C6"/>
<comment type="caution">
    <text evidence="5">The sequence shown here is derived from an EMBL/GenBank/DDBJ whole genome shotgun (WGS) entry which is preliminary data.</text>
</comment>
<sequence length="265" mass="28021">MSARKLLLDLPTTAARARLAIPTLQNKTCIVTGGSQGIGAAVASRFASEGAHVTIVGRKPEKLKQVCAEIRALRTCESQNISAFEGDVREDETWSVLLKSVPSPDVLVNCAGVSQTQLLSRMSGDDTKTILNTNLHSAITGCRHAIKSMMKKKVQGCIINVSSLLATKGSSGTSVYAASKAGLLGLTSSLAVEYGRYNIRVNALVPGYIDTQMTHALPSLPSEVERIPLKRLGTVWEVADAAVFLAVNPYANNCILNLDGGLSAA</sequence>
<dbReference type="EMBL" id="QVQW01000076">
    <property type="protein sequence ID" value="RKU41394.1"/>
    <property type="molecule type" value="Genomic_DNA"/>
</dbReference>
<evidence type="ECO:0000256" key="2">
    <source>
        <dbReference type="ARBA" id="ARBA00022857"/>
    </source>
</evidence>
<keyword evidence="2" id="KW-0521">NADP</keyword>
<reference evidence="5 6" key="1">
    <citation type="submission" date="2018-08" db="EMBL/GenBank/DDBJ databases">
        <title>Draft genome of the lignicolous fungus Coniochaeta pulveracea.</title>
        <authorList>
            <person name="Borstlap C.J."/>
            <person name="De Witt R.N."/>
            <person name="Botha A."/>
            <person name="Volschenk H."/>
        </authorList>
    </citation>
    <scope>NUCLEOTIDE SEQUENCE [LARGE SCALE GENOMIC DNA]</scope>
    <source>
        <strain evidence="5 6">CAB683</strain>
    </source>
</reference>
<dbReference type="OrthoDB" id="47007at2759"/>
<dbReference type="Pfam" id="PF00106">
    <property type="entry name" value="adh_short"/>
    <property type="match status" value="1"/>
</dbReference>
<evidence type="ECO:0000256" key="1">
    <source>
        <dbReference type="ARBA" id="ARBA00006484"/>
    </source>
</evidence>
<dbReference type="GO" id="GO:0016616">
    <property type="term" value="F:oxidoreductase activity, acting on the CH-OH group of donors, NAD or NADP as acceptor"/>
    <property type="evidence" value="ECO:0007669"/>
    <property type="project" value="TreeGrafter"/>
</dbReference>
<accession>A0A420Y0C6</accession>
<evidence type="ECO:0000256" key="3">
    <source>
        <dbReference type="ARBA" id="ARBA00023002"/>
    </source>
</evidence>
<dbReference type="FunFam" id="3.40.50.720:FF:000173">
    <property type="entry name" value="3-oxoacyl-[acyl-carrier protein] reductase"/>
    <property type="match status" value="1"/>
</dbReference>
<evidence type="ECO:0000313" key="5">
    <source>
        <dbReference type="EMBL" id="RKU41394.1"/>
    </source>
</evidence>
<dbReference type="PRINTS" id="PR00080">
    <property type="entry name" value="SDRFAMILY"/>
</dbReference>
<dbReference type="SUPFAM" id="SSF51735">
    <property type="entry name" value="NAD(P)-binding Rossmann-fold domains"/>
    <property type="match status" value="1"/>
</dbReference>
<dbReference type="Proteomes" id="UP000275385">
    <property type="component" value="Unassembled WGS sequence"/>
</dbReference>
<dbReference type="AlphaFoldDB" id="A0A420Y0C6"/>
<dbReference type="PRINTS" id="PR00081">
    <property type="entry name" value="GDHRDH"/>
</dbReference>
<dbReference type="InterPro" id="IPR002347">
    <property type="entry name" value="SDR_fam"/>
</dbReference>
<dbReference type="GO" id="GO:0048038">
    <property type="term" value="F:quinone binding"/>
    <property type="evidence" value="ECO:0007669"/>
    <property type="project" value="TreeGrafter"/>
</dbReference>
<organism evidence="5 6">
    <name type="scientific">Coniochaeta pulveracea</name>
    <dbReference type="NCBI Taxonomy" id="177199"/>
    <lineage>
        <taxon>Eukaryota</taxon>
        <taxon>Fungi</taxon>
        <taxon>Dikarya</taxon>
        <taxon>Ascomycota</taxon>
        <taxon>Pezizomycotina</taxon>
        <taxon>Sordariomycetes</taxon>
        <taxon>Sordariomycetidae</taxon>
        <taxon>Coniochaetales</taxon>
        <taxon>Coniochaetaceae</taxon>
        <taxon>Coniochaeta</taxon>
    </lineage>
</organism>
<dbReference type="InterPro" id="IPR036291">
    <property type="entry name" value="NAD(P)-bd_dom_sf"/>
</dbReference>
<evidence type="ECO:0000256" key="4">
    <source>
        <dbReference type="RuleBase" id="RU000363"/>
    </source>
</evidence>
<dbReference type="PANTHER" id="PTHR42760">
    <property type="entry name" value="SHORT-CHAIN DEHYDROGENASES/REDUCTASES FAMILY MEMBER"/>
    <property type="match status" value="1"/>
</dbReference>
<keyword evidence="6" id="KW-1185">Reference proteome</keyword>
<dbReference type="InterPro" id="IPR020904">
    <property type="entry name" value="Sc_DH/Rdtase_CS"/>
</dbReference>
<gene>
    <name evidence="5" type="ORF">DL546_004808</name>
</gene>
<dbReference type="PROSITE" id="PS00061">
    <property type="entry name" value="ADH_SHORT"/>
    <property type="match status" value="1"/>
</dbReference>